<dbReference type="AlphaFoldDB" id="A0A0T9QZ76"/>
<evidence type="ECO:0000256" key="1">
    <source>
        <dbReference type="SAM" id="Phobius"/>
    </source>
</evidence>
<feature type="transmembrane region" description="Helical" evidence="1">
    <location>
        <begin position="31"/>
        <end position="48"/>
    </location>
</feature>
<dbReference type="EMBL" id="CP007230">
    <property type="protein sequence ID" value="AHK22046.1"/>
    <property type="molecule type" value="Genomic_DNA"/>
</dbReference>
<feature type="transmembrane region" description="Helical" evidence="1">
    <location>
        <begin position="68"/>
        <end position="86"/>
    </location>
</feature>
<evidence type="ECO:0000313" key="5">
    <source>
        <dbReference type="Proteomes" id="UP000038204"/>
    </source>
</evidence>
<dbReference type="PATRIC" id="fig|367190.3.peg.4529"/>
<dbReference type="KEGG" id="ysi:BF17_22940"/>
<reference evidence="3 5" key="2">
    <citation type="submission" date="2015-03" db="EMBL/GenBank/DDBJ databases">
        <authorList>
            <person name="Murphy D."/>
        </authorList>
    </citation>
    <scope>NUCLEOTIDE SEQUENCE [LARGE SCALE GENOMIC DNA]</scope>
    <source>
        <strain evidence="3 5">Y233</strain>
    </source>
</reference>
<sequence length="91" mass="10766">MVTLYFLFSILLMVLNFIPLRKLLLSEEYYPHIYAILISCIPAVFHFYVLNYEEIPFLNIDVSENDTIIYMSLVLGYLSVIPYIAARRMYT</sequence>
<accession>A0A0T9QZ76</accession>
<name>A0A0T9QZ76_9GAMM</name>
<gene>
    <name evidence="2" type="ORF">BF17_22940</name>
    <name evidence="3" type="ORF">ERS008667_03106</name>
</gene>
<evidence type="ECO:0000313" key="3">
    <source>
        <dbReference type="EMBL" id="CNI34234.1"/>
    </source>
</evidence>
<feature type="transmembrane region" description="Helical" evidence="1">
    <location>
        <begin position="6"/>
        <end position="24"/>
    </location>
</feature>
<organism evidence="3 5">
    <name type="scientific">Yersinia similis</name>
    <dbReference type="NCBI Taxonomy" id="367190"/>
    <lineage>
        <taxon>Bacteria</taxon>
        <taxon>Pseudomonadati</taxon>
        <taxon>Pseudomonadota</taxon>
        <taxon>Gammaproteobacteria</taxon>
        <taxon>Enterobacterales</taxon>
        <taxon>Yersiniaceae</taxon>
        <taxon>Yersinia</taxon>
    </lineage>
</organism>
<evidence type="ECO:0000313" key="4">
    <source>
        <dbReference type="Proteomes" id="UP000019439"/>
    </source>
</evidence>
<keyword evidence="4" id="KW-1185">Reference proteome</keyword>
<keyword evidence="1" id="KW-0472">Membrane</keyword>
<evidence type="ECO:0000313" key="2">
    <source>
        <dbReference type="EMBL" id="AHK22046.1"/>
    </source>
</evidence>
<dbReference type="Proteomes" id="UP000038204">
    <property type="component" value="Unassembled WGS sequence"/>
</dbReference>
<proteinExistence type="predicted"/>
<keyword evidence="1" id="KW-0812">Transmembrane</keyword>
<reference evidence="2 4" key="1">
    <citation type="journal article" date="2014" name="Genome Announc.">
        <title>Genome Sequence of Yersinia similis Y228T, a Member of the Yersinia pseudotuberculosis Complex.</title>
        <authorList>
            <person name="Sprague L.D."/>
            <person name="Neubauer H."/>
        </authorList>
    </citation>
    <scope>NUCLEOTIDE SEQUENCE [LARGE SCALE GENOMIC DNA]</scope>
    <source>
        <strain evidence="2 4">228</strain>
    </source>
</reference>
<dbReference type="EMBL" id="CQBK01000024">
    <property type="protein sequence ID" value="CNI34234.1"/>
    <property type="molecule type" value="Genomic_DNA"/>
</dbReference>
<keyword evidence="1" id="KW-1133">Transmembrane helix</keyword>
<dbReference type="Proteomes" id="UP000019439">
    <property type="component" value="Chromosome"/>
</dbReference>
<protein>
    <submittedName>
        <fullName evidence="3">Uncharacterized protein</fullName>
    </submittedName>
</protein>